<evidence type="ECO:0000313" key="2">
    <source>
        <dbReference type="EMBL" id="TPX16694.1"/>
    </source>
</evidence>
<dbReference type="EMBL" id="SKBQ01000016">
    <property type="protein sequence ID" value="TPX16694.1"/>
    <property type="molecule type" value="Genomic_DNA"/>
</dbReference>
<accession>A0A507BDD8</accession>
<evidence type="ECO:0000256" key="1">
    <source>
        <dbReference type="SAM" id="MobiDB-lite"/>
    </source>
</evidence>
<comment type="caution">
    <text evidence="2">The sequence shown here is derived from an EMBL/GenBank/DDBJ whole genome shotgun (WGS) entry which is preliminary data.</text>
</comment>
<gene>
    <name evidence="2" type="ORF">E0L32_003635</name>
</gene>
<dbReference type="RefSeq" id="XP_030998405.1">
    <property type="nucleotide sequence ID" value="XM_031137957.1"/>
</dbReference>
<sequence length="393" mass="43376">MEQDHHASMDDARLRPCICHGMAVGDIGTMSVAGCFASAATTLSSTLFTRPRIYAIGIHLHNQEHHRGLRRALPFLLGVGQSFACIRESRPASSGDSWADELNEARRRPQKRRVGLLCRRLPLLHGLPHHPLQLGDRLLPPLVDLVVYHQPAPAQLEPFLLPQLHEPLLVHARPLEVQPAHVGLHGVRHPAAQLPDPQPLDLPRQLVRAPQQPALPAGALPKRLVDGDPRRRRQRARLPQPAADALAHPPRVPDHVPRPDDDAARRRAEPLAEAQRQRVEARPELGQAAGARGHGLPEARAVAVRAHAVRARPGRDAARLGEGHDRPRERVLEADHARRARVHVVVEVRRRLHVLEREVDAVGRDDGREHGAAEGGDAVGDRLVSGSRDAKRR</sequence>
<evidence type="ECO:0000313" key="3">
    <source>
        <dbReference type="Proteomes" id="UP000319257"/>
    </source>
</evidence>
<feature type="region of interest" description="Disordered" evidence="1">
    <location>
        <begin position="357"/>
        <end position="393"/>
    </location>
</feature>
<feature type="compositionally biased region" description="Low complexity" evidence="1">
    <location>
        <begin position="237"/>
        <end position="249"/>
    </location>
</feature>
<name>A0A507BDD8_9PEZI</name>
<dbReference type="InParanoid" id="A0A507BDD8"/>
<feature type="compositionally biased region" description="Low complexity" evidence="1">
    <location>
        <begin position="210"/>
        <end position="221"/>
    </location>
</feature>
<reference evidence="2 3" key="1">
    <citation type="submission" date="2019-06" db="EMBL/GenBank/DDBJ databases">
        <title>Draft genome sequence of the filamentous fungus Phialemoniopsis curvata isolated from diesel fuel.</title>
        <authorList>
            <person name="Varaljay V.A."/>
            <person name="Lyon W.J."/>
            <person name="Crouch A.L."/>
            <person name="Drake C.E."/>
            <person name="Hollomon J.M."/>
            <person name="Nadeau L.J."/>
            <person name="Nunn H.S."/>
            <person name="Stevenson B.S."/>
            <person name="Bojanowski C.L."/>
            <person name="Crookes-Goodson W.J."/>
        </authorList>
    </citation>
    <scope>NUCLEOTIDE SEQUENCE [LARGE SCALE GENOMIC DNA]</scope>
    <source>
        <strain evidence="2 3">D216</strain>
    </source>
</reference>
<feature type="region of interest" description="Disordered" evidence="1">
    <location>
        <begin position="210"/>
        <end position="297"/>
    </location>
</feature>
<feature type="compositionally biased region" description="Basic and acidic residues" evidence="1">
    <location>
        <begin position="357"/>
        <end position="372"/>
    </location>
</feature>
<dbReference type="GeneID" id="41971082"/>
<dbReference type="STRING" id="1093900.A0A507BDD8"/>
<organism evidence="2 3">
    <name type="scientific">Thyridium curvatum</name>
    <dbReference type="NCBI Taxonomy" id="1093900"/>
    <lineage>
        <taxon>Eukaryota</taxon>
        <taxon>Fungi</taxon>
        <taxon>Dikarya</taxon>
        <taxon>Ascomycota</taxon>
        <taxon>Pezizomycotina</taxon>
        <taxon>Sordariomycetes</taxon>
        <taxon>Sordariomycetidae</taxon>
        <taxon>Thyridiales</taxon>
        <taxon>Thyridiaceae</taxon>
        <taxon>Thyridium</taxon>
    </lineage>
</organism>
<protein>
    <submittedName>
        <fullName evidence="2">Uncharacterized protein</fullName>
    </submittedName>
</protein>
<keyword evidence="3" id="KW-1185">Reference proteome</keyword>
<dbReference type="AlphaFoldDB" id="A0A507BDD8"/>
<proteinExistence type="predicted"/>
<feature type="compositionally biased region" description="Basic and acidic residues" evidence="1">
    <location>
        <begin position="251"/>
        <end position="283"/>
    </location>
</feature>
<dbReference type="Proteomes" id="UP000319257">
    <property type="component" value="Unassembled WGS sequence"/>
</dbReference>